<dbReference type="PATRIC" id="fig|595434.4.peg.5745"/>
<keyword evidence="3" id="KW-1185">Reference proteome</keyword>
<organism evidence="2 3">
    <name type="scientific">Rhodopirellula islandica</name>
    <dbReference type="NCBI Taxonomy" id="595434"/>
    <lineage>
        <taxon>Bacteria</taxon>
        <taxon>Pseudomonadati</taxon>
        <taxon>Planctomycetota</taxon>
        <taxon>Planctomycetia</taxon>
        <taxon>Pirellulales</taxon>
        <taxon>Pirellulaceae</taxon>
        <taxon>Rhodopirellula</taxon>
    </lineage>
</organism>
<name>A0A0J1E8R9_RHOIS</name>
<feature type="compositionally biased region" description="Basic and acidic residues" evidence="1">
    <location>
        <begin position="11"/>
        <end position="23"/>
    </location>
</feature>
<sequence length="45" mass="4953">MINSAESVVDDATKREPKDSLPHPFRELLRTRCLVHYGNGGGEGV</sequence>
<reference evidence="2" key="1">
    <citation type="submission" date="2015-05" db="EMBL/GenBank/DDBJ databases">
        <title>Permanent draft genome of Rhodopirellula islandicus K833.</title>
        <authorList>
            <person name="Kizina J."/>
            <person name="Richter M."/>
            <person name="Glockner F.O."/>
            <person name="Harder J."/>
        </authorList>
    </citation>
    <scope>NUCLEOTIDE SEQUENCE [LARGE SCALE GENOMIC DNA]</scope>
    <source>
        <strain evidence="2">K833</strain>
    </source>
</reference>
<proteinExistence type="predicted"/>
<evidence type="ECO:0000313" key="3">
    <source>
        <dbReference type="Proteomes" id="UP000036367"/>
    </source>
</evidence>
<gene>
    <name evidence="2" type="ORF">RISK_006048</name>
</gene>
<protein>
    <submittedName>
        <fullName evidence="2">Uncharacterized protein</fullName>
    </submittedName>
</protein>
<evidence type="ECO:0000313" key="2">
    <source>
        <dbReference type="EMBL" id="KLU01864.1"/>
    </source>
</evidence>
<dbReference type="Proteomes" id="UP000036367">
    <property type="component" value="Unassembled WGS sequence"/>
</dbReference>
<dbReference type="EMBL" id="LECT01000048">
    <property type="protein sequence ID" value="KLU01864.1"/>
    <property type="molecule type" value="Genomic_DNA"/>
</dbReference>
<accession>A0A0J1E8R9</accession>
<comment type="caution">
    <text evidence="2">The sequence shown here is derived from an EMBL/GenBank/DDBJ whole genome shotgun (WGS) entry which is preliminary data.</text>
</comment>
<dbReference type="AlphaFoldDB" id="A0A0J1E8R9"/>
<feature type="region of interest" description="Disordered" evidence="1">
    <location>
        <begin position="1"/>
        <end position="23"/>
    </location>
</feature>
<evidence type="ECO:0000256" key="1">
    <source>
        <dbReference type="SAM" id="MobiDB-lite"/>
    </source>
</evidence>